<dbReference type="InterPro" id="IPR036890">
    <property type="entry name" value="HATPase_C_sf"/>
</dbReference>
<dbReference type="SMART" id="SM00387">
    <property type="entry name" value="HATPase_c"/>
    <property type="match status" value="1"/>
</dbReference>
<dbReference type="PANTHER" id="PTHR43711:SF26">
    <property type="entry name" value="SENSOR HISTIDINE KINASE RCSC"/>
    <property type="match status" value="1"/>
</dbReference>
<gene>
    <name evidence="10" type="ORF">DP116_05150</name>
</gene>
<dbReference type="InterPro" id="IPR004358">
    <property type="entry name" value="Sig_transdc_His_kin-like_C"/>
</dbReference>
<dbReference type="PANTHER" id="PTHR43711">
    <property type="entry name" value="TWO-COMPONENT HISTIDINE KINASE"/>
    <property type="match status" value="1"/>
</dbReference>
<keyword evidence="4" id="KW-0597">Phosphoprotein</keyword>
<dbReference type="InterPro" id="IPR003660">
    <property type="entry name" value="HAMP_dom"/>
</dbReference>
<feature type="domain" description="HAMP" evidence="9">
    <location>
        <begin position="318"/>
        <end position="371"/>
    </location>
</feature>
<dbReference type="InterPro" id="IPR003594">
    <property type="entry name" value="HATPase_dom"/>
</dbReference>
<dbReference type="GO" id="GO:0016301">
    <property type="term" value="F:kinase activity"/>
    <property type="evidence" value="ECO:0007669"/>
    <property type="project" value="UniProtKB-KW"/>
</dbReference>
<evidence type="ECO:0000313" key="11">
    <source>
        <dbReference type="Proteomes" id="UP000718564"/>
    </source>
</evidence>
<dbReference type="InterPro" id="IPR050736">
    <property type="entry name" value="Sensor_HK_Regulatory"/>
</dbReference>
<reference evidence="10 11" key="1">
    <citation type="submission" date="2018-06" db="EMBL/GenBank/DDBJ databases">
        <title>Comparative genomics of Brasilonema spp. strains.</title>
        <authorList>
            <person name="Alvarenga D.O."/>
            <person name="Fiore M.F."/>
            <person name="Varani A.M."/>
        </authorList>
    </citation>
    <scope>NUCLEOTIDE SEQUENCE [LARGE SCALE GENOMIC DNA]</scope>
    <source>
        <strain evidence="10 11">SPC951</strain>
    </source>
</reference>
<dbReference type="Gene3D" id="3.30.565.10">
    <property type="entry name" value="Histidine kinase-like ATPase, C-terminal domain"/>
    <property type="match status" value="1"/>
</dbReference>
<dbReference type="SUPFAM" id="SSF47384">
    <property type="entry name" value="Homodimeric domain of signal transducing histidine kinase"/>
    <property type="match status" value="1"/>
</dbReference>
<protein>
    <recommendedName>
        <fullName evidence="3">histidine kinase</fullName>
        <ecNumber evidence="3">2.7.13.3</ecNumber>
    </recommendedName>
</protein>
<evidence type="ECO:0000256" key="2">
    <source>
        <dbReference type="ARBA" id="ARBA00004370"/>
    </source>
</evidence>
<dbReference type="SMART" id="SM00388">
    <property type="entry name" value="HisKA"/>
    <property type="match status" value="1"/>
</dbReference>
<keyword evidence="11" id="KW-1185">Reference proteome</keyword>
<organism evidence="10 11">
    <name type="scientific">Brasilonema bromeliae SPC951</name>
    <dbReference type="NCBI Taxonomy" id="385972"/>
    <lineage>
        <taxon>Bacteria</taxon>
        <taxon>Bacillati</taxon>
        <taxon>Cyanobacteriota</taxon>
        <taxon>Cyanophyceae</taxon>
        <taxon>Nostocales</taxon>
        <taxon>Scytonemataceae</taxon>
        <taxon>Brasilonema</taxon>
        <taxon>Bromeliae group (in: Brasilonema)</taxon>
    </lineage>
</organism>
<sequence>MAKPRQSSFRRILVSKILLLLVPVLLIGEIVAYKKARSSLLETARQNLTESAIIKGEKIVETSAALKANLLSASQTTVIQSGSPTEVQRFLNQVAQRLPRQVECIQLTEPESGNIVASTCGEQPIGELKFPIPNDGINVEAILPPKLGTTGRKDLPNQLRLLLSSPIYDSIGYLRYALIFRATILQENGRTKPGSLTGSTMVIADDGTVMAHPIANRVGTNIKQHADASRLKQILRAALAGRKYFLHFFFENEGEELLAGYTAIPSPVTEGQEGKWVIIAVTELDNALYGLEGIKIILIVLTLGLIGASVLASLYLARYLARPVEQLRDYAINLHLNQSTEPIPHNFKIREFNQLAQALEQMVERLKAWAEELEIAWKEAKTANQVKSQFLATTSHELRNPLHTIINCVRLVRDGMCDDREEELEFLSRVDDAAIHLLGIINDLLDISKIEAGKLSVVLQPIDLRQILKEVINIQSVNVQQKGLQLNIPQLNETIPVNADTAKLKQVLINVIGNATKFTEQGSITISTEIQRRDDKSEVIISVTDTGIGIDPVQQQKLFRPFVMVGSNSGKFGGTGLGLAISRNLMELMGGTITLESAGLDQGTTMKITLPLIDGSQLPDAEGKKNLENLSVSSGDQAVRGEKQAAEEVTLQKNRFPSTLNKELKNSTLSMQNAKL</sequence>
<dbReference type="CDD" id="cd16922">
    <property type="entry name" value="HATPase_EvgS-ArcB-TorS-like"/>
    <property type="match status" value="1"/>
</dbReference>
<dbReference type="Pfam" id="PF00672">
    <property type="entry name" value="HAMP"/>
    <property type="match status" value="1"/>
</dbReference>
<dbReference type="EMBL" id="QMEB01000024">
    <property type="protein sequence ID" value="NMG18868.1"/>
    <property type="molecule type" value="Genomic_DNA"/>
</dbReference>
<proteinExistence type="predicted"/>
<feature type="domain" description="Histidine kinase" evidence="8">
    <location>
        <begin position="393"/>
        <end position="614"/>
    </location>
</feature>
<dbReference type="PRINTS" id="PR00344">
    <property type="entry name" value="BCTRLSENSOR"/>
</dbReference>
<dbReference type="RefSeq" id="WP_169154152.1">
    <property type="nucleotide sequence ID" value="NZ_CAWPJE010000369.1"/>
</dbReference>
<evidence type="ECO:0000256" key="4">
    <source>
        <dbReference type="ARBA" id="ARBA00022553"/>
    </source>
</evidence>
<name>A0ABX1P3E2_9CYAN</name>
<evidence type="ECO:0000256" key="5">
    <source>
        <dbReference type="ARBA" id="ARBA00022679"/>
    </source>
</evidence>
<dbReference type="PROSITE" id="PS50885">
    <property type="entry name" value="HAMP"/>
    <property type="match status" value="1"/>
</dbReference>
<accession>A0ABX1P3E2</accession>
<dbReference type="InterPro" id="IPR005467">
    <property type="entry name" value="His_kinase_dom"/>
</dbReference>
<dbReference type="SUPFAM" id="SSF55874">
    <property type="entry name" value="ATPase domain of HSP90 chaperone/DNA topoisomerase II/histidine kinase"/>
    <property type="match status" value="1"/>
</dbReference>
<dbReference type="Proteomes" id="UP000718564">
    <property type="component" value="Unassembled WGS sequence"/>
</dbReference>
<evidence type="ECO:0000256" key="7">
    <source>
        <dbReference type="ARBA" id="ARBA00023012"/>
    </source>
</evidence>
<dbReference type="Pfam" id="PF00512">
    <property type="entry name" value="HisKA"/>
    <property type="match status" value="1"/>
</dbReference>
<dbReference type="Gene3D" id="6.10.340.10">
    <property type="match status" value="1"/>
</dbReference>
<evidence type="ECO:0000256" key="6">
    <source>
        <dbReference type="ARBA" id="ARBA00022777"/>
    </source>
</evidence>
<evidence type="ECO:0000259" key="8">
    <source>
        <dbReference type="PROSITE" id="PS50109"/>
    </source>
</evidence>
<dbReference type="SMART" id="SM00304">
    <property type="entry name" value="HAMP"/>
    <property type="match status" value="1"/>
</dbReference>
<keyword evidence="5" id="KW-0808">Transferase</keyword>
<dbReference type="Gene3D" id="1.10.287.130">
    <property type="match status" value="1"/>
</dbReference>
<dbReference type="InterPro" id="IPR003661">
    <property type="entry name" value="HisK_dim/P_dom"/>
</dbReference>
<evidence type="ECO:0000256" key="3">
    <source>
        <dbReference type="ARBA" id="ARBA00012438"/>
    </source>
</evidence>
<evidence type="ECO:0000256" key="1">
    <source>
        <dbReference type="ARBA" id="ARBA00000085"/>
    </source>
</evidence>
<comment type="catalytic activity">
    <reaction evidence="1">
        <text>ATP + protein L-histidine = ADP + protein N-phospho-L-histidine.</text>
        <dbReference type="EC" id="2.7.13.3"/>
    </reaction>
</comment>
<dbReference type="InterPro" id="IPR036097">
    <property type="entry name" value="HisK_dim/P_sf"/>
</dbReference>
<dbReference type="EC" id="2.7.13.3" evidence="3"/>
<evidence type="ECO:0000259" key="9">
    <source>
        <dbReference type="PROSITE" id="PS50885"/>
    </source>
</evidence>
<dbReference type="Pfam" id="PF02518">
    <property type="entry name" value="HATPase_c"/>
    <property type="match status" value="1"/>
</dbReference>
<comment type="subcellular location">
    <subcellularLocation>
        <location evidence="2">Membrane</location>
    </subcellularLocation>
</comment>
<dbReference type="Gene3D" id="3.30.450.20">
    <property type="entry name" value="PAS domain"/>
    <property type="match status" value="1"/>
</dbReference>
<comment type="caution">
    <text evidence="10">The sequence shown here is derived from an EMBL/GenBank/DDBJ whole genome shotgun (WGS) entry which is preliminary data.</text>
</comment>
<evidence type="ECO:0000313" key="10">
    <source>
        <dbReference type="EMBL" id="NMG18868.1"/>
    </source>
</evidence>
<keyword evidence="7" id="KW-0902">Two-component regulatory system</keyword>
<keyword evidence="6 10" id="KW-0418">Kinase</keyword>
<dbReference type="CDD" id="cd00082">
    <property type="entry name" value="HisKA"/>
    <property type="match status" value="1"/>
</dbReference>
<dbReference type="PROSITE" id="PS50109">
    <property type="entry name" value="HIS_KIN"/>
    <property type="match status" value="1"/>
</dbReference>